<dbReference type="AlphaFoldDB" id="R7SVE1"/>
<accession>R7SVE1</accession>
<dbReference type="SUPFAM" id="SSF52266">
    <property type="entry name" value="SGNH hydrolase"/>
    <property type="match status" value="1"/>
</dbReference>
<evidence type="ECO:0008006" key="3">
    <source>
        <dbReference type="Google" id="ProtNLM"/>
    </source>
</evidence>
<evidence type="ECO:0000313" key="1">
    <source>
        <dbReference type="EMBL" id="EJF59710.1"/>
    </source>
</evidence>
<dbReference type="Gene3D" id="3.40.50.1110">
    <property type="entry name" value="SGNH hydrolase"/>
    <property type="match status" value="1"/>
</dbReference>
<dbReference type="GeneID" id="18844799"/>
<proteinExistence type="predicted"/>
<dbReference type="Pfam" id="PF00657">
    <property type="entry name" value="Lipase_GDSL"/>
    <property type="match status" value="1"/>
</dbReference>
<protein>
    <recommendedName>
        <fullName evidence="3">SGNH hydrolase-type esterase domain-containing protein</fullName>
    </recommendedName>
</protein>
<evidence type="ECO:0000313" key="2">
    <source>
        <dbReference type="Proteomes" id="UP000053319"/>
    </source>
</evidence>
<dbReference type="InterPro" id="IPR001087">
    <property type="entry name" value="GDSL"/>
</dbReference>
<organism evidence="1 2">
    <name type="scientific">Dichomitus squalens (strain LYAD-421)</name>
    <name type="common">Western red white-rot fungus</name>
    <dbReference type="NCBI Taxonomy" id="732165"/>
    <lineage>
        <taxon>Eukaryota</taxon>
        <taxon>Fungi</taxon>
        <taxon>Dikarya</taxon>
        <taxon>Basidiomycota</taxon>
        <taxon>Agaricomycotina</taxon>
        <taxon>Agaricomycetes</taxon>
        <taxon>Polyporales</taxon>
        <taxon>Polyporaceae</taxon>
        <taxon>Dichomitus</taxon>
    </lineage>
</organism>
<reference evidence="1 2" key="1">
    <citation type="journal article" date="2012" name="Science">
        <title>The Paleozoic origin of enzymatic lignin decomposition reconstructed from 31 fungal genomes.</title>
        <authorList>
            <person name="Floudas D."/>
            <person name="Binder M."/>
            <person name="Riley R."/>
            <person name="Barry K."/>
            <person name="Blanchette R.A."/>
            <person name="Henrissat B."/>
            <person name="Martinez A.T."/>
            <person name="Otillar R."/>
            <person name="Spatafora J.W."/>
            <person name="Yadav J.S."/>
            <person name="Aerts A."/>
            <person name="Benoit I."/>
            <person name="Boyd A."/>
            <person name="Carlson A."/>
            <person name="Copeland A."/>
            <person name="Coutinho P.M."/>
            <person name="de Vries R.P."/>
            <person name="Ferreira P."/>
            <person name="Findley K."/>
            <person name="Foster B."/>
            <person name="Gaskell J."/>
            <person name="Glotzer D."/>
            <person name="Gorecki P."/>
            <person name="Heitman J."/>
            <person name="Hesse C."/>
            <person name="Hori C."/>
            <person name="Igarashi K."/>
            <person name="Jurgens J.A."/>
            <person name="Kallen N."/>
            <person name="Kersten P."/>
            <person name="Kohler A."/>
            <person name="Kuees U."/>
            <person name="Kumar T.K.A."/>
            <person name="Kuo A."/>
            <person name="LaButti K."/>
            <person name="Larrondo L.F."/>
            <person name="Lindquist E."/>
            <person name="Ling A."/>
            <person name="Lombard V."/>
            <person name="Lucas S."/>
            <person name="Lundell T."/>
            <person name="Martin R."/>
            <person name="McLaughlin D.J."/>
            <person name="Morgenstern I."/>
            <person name="Morin E."/>
            <person name="Murat C."/>
            <person name="Nagy L.G."/>
            <person name="Nolan M."/>
            <person name="Ohm R.A."/>
            <person name="Patyshakuliyeva A."/>
            <person name="Rokas A."/>
            <person name="Ruiz-Duenas F.J."/>
            <person name="Sabat G."/>
            <person name="Salamov A."/>
            <person name="Samejima M."/>
            <person name="Schmutz J."/>
            <person name="Slot J.C."/>
            <person name="St John F."/>
            <person name="Stenlid J."/>
            <person name="Sun H."/>
            <person name="Sun S."/>
            <person name="Syed K."/>
            <person name="Tsang A."/>
            <person name="Wiebenga A."/>
            <person name="Young D."/>
            <person name="Pisabarro A."/>
            <person name="Eastwood D.C."/>
            <person name="Martin F."/>
            <person name="Cullen D."/>
            <person name="Grigoriev I.V."/>
            <person name="Hibbett D.S."/>
        </authorList>
    </citation>
    <scope>NUCLEOTIDE SEQUENCE [LARGE SCALE GENOMIC DNA]</scope>
    <source>
        <strain evidence="1 2">LYAD-421 SS1</strain>
    </source>
</reference>
<dbReference type="EMBL" id="JH719422">
    <property type="protein sequence ID" value="EJF59710.1"/>
    <property type="molecule type" value="Genomic_DNA"/>
</dbReference>
<name>R7SVE1_DICSQ</name>
<dbReference type="RefSeq" id="XP_007367648.1">
    <property type="nucleotide sequence ID" value="XM_007367586.1"/>
</dbReference>
<dbReference type="Proteomes" id="UP000053319">
    <property type="component" value="Unassembled WGS sequence"/>
</dbReference>
<sequence length="227" mass="25644">MYAGRLRIALGGSHWFVERSFNNIVVFGESNEGITWLDHLRRRMRHNPPRLYNFAAPAATAQDDLSDQLMSFSSKLSSKNNSEKRLALDPDETVYIVFIGINDCGTTERDELEPVIQDIFDSALHDLYVRAGARNFIIFDVPPVDRSPQALESESSDLIEDRVETWNETLQTQTTEFGLSSKEATVFLFSAHQVLTDVLDDPLEYEFSEGDPADEGGGIWVDELHLT</sequence>
<dbReference type="OrthoDB" id="1600564at2759"/>
<dbReference type="HOGENOM" id="CLU_015101_4_1_1"/>
<dbReference type="InterPro" id="IPR036514">
    <property type="entry name" value="SGNH_hydro_sf"/>
</dbReference>
<dbReference type="GO" id="GO:0016788">
    <property type="term" value="F:hydrolase activity, acting on ester bonds"/>
    <property type="evidence" value="ECO:0007669"/>
    <property type="project" value="InterPro"/>
</dbReference>
<dbReference type="KEGG" id="dsq:DICSQDRAFT_89099"/>
<dbReference type="OMA" id="WRTQDSF"/>
<gene>
    <name evidence="1" type="ORF">DICSQDRAFT_89099</name>
</gene>